<feature type="transmembrane region" description="Helical" evidence="1">
    <location>
        <begin position="7"/>
        <end position="28"/>
    </location>
</feature>
<evidence type="ECO:0000256" key="1">
    <source>
        <dbReference type="SAM" id="Phobius"/>
    </source>
</evidence>
<proteinExistence type="predicted"/>
<keyword evidence="1" id="KW-0812">Transmembrane</keyword>
<evidence type="ECO:0000313" key="2">
    <source>
        <dbReference type="EMBL" id="RRD89744.1"/>
    </source>
</evidence>
<sequence>MSEKTIPFYLPATLGILWLCSGLLPLLWAQAESLQLLAQIDIAPEWHYPLLLSAAVLDVCFGIACFSRLRRCKWFWLAQCLTVAVYSILISLRLPEFWLHPFAPVLKNLPIMALMWFLYCVNKE</sequence>
<gene>
    <name evidence="2" type="ORF">EII21_07710</name>
</gene>
<dbReference type="AlphaFoldDB" id="A0A3P2A2S5"/>
<accession>A0A3P2A2S5</accession>
<organism evidence="2 3">
    <name type="scientific">Conchiformibius steedae</name>
    <dbReference type="NCBI Taxonomy" id="153493"/>
    <lineage>
        <taxon>Bacteria</taxon>
        <taxon>Pseudomonadati</taxon>
        <taxon>Pseudomonadota</taxon>
        <taxon>Betaproteobacteria</taxon>
        <taxon>Neisseriales</taxon>
        <taxon>Neisseriaceae</taxon>
        <taxon>Conchiformibius</taxon>
    </lineage>
</organism>
<name>A0A3P2A2S5_9NEIS</name>
<feature type="transmembrane region" description="Helical" evidence="1">
    <location>
        <begin position="74"/>
        <end position="92"/>
    </location>
</feature>
<feature type="transmembrane region" description="Helical" evidence="1">
    <location>
        <begin position="48"/>
        <end position="67"/>
    </location>
</feature>
<comment type="caution">
    <text evidence="2">The sequence shown here is derived from an EMBL/GenBank/DDBJ whole genome shotgun (WGS) entry which is preliminary data.</text>
</comment>
<feature type="transmembrane region" description="Helical" evidence="1">
    <location>
        <begin position="98"/>
        <end position="121"/>
    </location>
</feature>
<evidence type="ECO:0000313" key="3">
    <source>
        <dbReference type="Proteomes" id="UP000269923"/>
    </source>
</evidence>
<keyword evidence="3" id="KW-1185">Reference proteome</keyword>
<keyword evidence="1" id="KW-0472">Membrane</keyword>
<dbReference type="InterPro" id="IPR025695">
    <property type="entry name" value="DoxX-like"/>
</dbReference>
<dbReference type="OrthoDB" id="5292533at2"/>
<dbReference type="Pfam" id="PF13781">
    <property type="entry name" value="DoxX_3"/>
    <property type="match status" value="1"/>
</dbReference>
<dbReference type="Proteomes" id="UP000269923">
    <property type="component" value="Unassembled WGS sequence"/>
</dbReference>
<dbReference type="EMBL" id="RQYC01000011">
    <property type="protein sequence ID" value="RRD89744.1"/>
    <property type="molecule type" value="Genomic_DNA"/>
</dbReference>
<keyword evidence="1" id="KW-1133">Transmembrane helix</keyword>
<dbReference type="RefSeq" id="WP_124795326.1">
    <property type="nucleotide sequence ID" value="NZ_RQYC01000011.1"/>
</dbReference>
<reference evidence="2 3" key="1">
    <citation type="submission" date="2018-11" db="EMBL/GenBank/DDBJ databases">
        <title>Genomes From Bacteria Associated with the Canine Oral Cavity: a Test Case for Automated Genome-Based Taxonomic Assignment.</title>
        <authorList>
            <person name="Coil D.A."/>
            <person name="Jospin G."/>
            <person name="Darling A.E."/>
            <person name="Wallis C."/>
            <person name="Davis I.J."/>
            <person name="Harris S."/>
            <person name="Eisen J.A."/>
            <person name="Holcombe L.J."/>
            <person name="O'Flynn C."/>
        </authorList>
    </citation>
    <scope>NUCLEOTIDE SEQUENCE [LARGE SCALE GENOMIC DNA]</scope>
    <source>
        <strain evidence="2 3">COT-280</strain>
    </source>
</reference>
<protein>
    <submittedName>
        <fullName evidence="2">Epimerase</fullName>
    </submittedName>
</protein>